<gene>
    <name evidence="3" type="ORF">ASPTUDRAFT_29705</name>
</gene>
<evidence type="ECO:0000313" key="3">
    <source>
        <dbReference type="EMBL" id="OJI83667.1"/>
    </source>
</evidence>
<evidence type="ECO:0000313" key="4">
    <source>
        <dbReference type="Proteomes" id="UP000184304"/>
    </source>
</evidence>
<dbReference type="VEuPathDB" id="FungiDB:ASPTUDRAFT_29705"/>
<accession>A0A1L9N2W4</accession>
<evidence type="ECO:0000256" key="1">
    <source>
        <dbReference type="SAM" id="MobiDB-lite"/>
    </source>
</evidence>
<reference evidence="4" key="1">
    <citation type="journal article" date="2017" name="Genome Biol.">
        <title>Comparative genomics reveals high biological diversity and specific adaptations in the industrially and medically important fungal genus Aspergillus.</title>
        <authorList>
            <person name="de Vries R.P."/>
            <person name="Riley R."/>
            <person name="Wiebenga A."/>
            <person name="Aguilar-Osorio G."/>
            <person name="Amillis S."/>
            <person name="Uchima C.A."/>
            <person name="Anderluh G."/>
            <person name="Asadollahi M."/>
            <person name="Askin M."/>
            <person name="Barry K."/>
            <person name="Battaglia E."/>
            <person name="Bayram O."/>
            <person name="Benocci T."/>
            <person name="Braus-Stromeyer S.A."/>
            <person name="Caldana C."/>
            <person name="Canovas D."/>
            <person name="Cerqueira G.C."/>
            <person name="Chen F."/>
            <person name="Chen W."/>
            <person name="Choi C."/>
            <person name="Clum A."/>
            <person name="Dos Santos R.A."/>
            <person name="Damasio A.R."/>
            <person name="Diallinas G."/>
            <person name="Emri T."/>
            <person name="Fekete E."/>
            <person name="Flipphi M."/>
            <person name="Freyberg S."/>
            <person name="Gallo A."/>
            <person name="Gournas C."/>
            <person name="Habgood R."/>
            <person name="Hainaut M."/>
            <person name="Harispe M.L."/>
            <person name="Henrissat B."/>
            <person name="Hilden K.S."/>
            <person name="Hope R."/>
            <person name="Hossain A."/>
            <person name="Karabika E."/>
            <person name="Karaffa L."/>
            <person name="Karanyi Z."/>
            <person name="Krasevec N."/>
            <person name="Kuo A."/>
            <person name="Kusch H."/>
            <person name="LaButti K."/>
            <person name="Lagendijk E.L."/>
            <person name="Lapidus A."/>
            <person name="Levasseur A."/>
            <person name="Lindquist E."/>
            <person name="Lipzen A."/>
            <person name="Logrieco A.F."/>
            <person name="MacCabe A."/>
            <person name="Maekelae M.R."/>
            <person name="Malavazi I."/>
            <person name="Melin P."/>
            <person name="Meyer V."/>
            <person name="Mielnichuk N."/>
            <person name="Miskei M."/>
            <person name="Molnar A.P."/>
            <person name="Mule G."/>
            <person name="Ngan C.Y."/>
            <person name="Orejas M."/>
            <person name="Orosz E."/>
            <person name="Ouedraogo J.P."/>
            <person name="Overkamp K.M."/>
            <person name="Park H.-S."/>
            <person name="Perrone G."/>
            <person name="Piumi F."/>
            <person name="Punt P.J."/>
            <person name="Ram A.F."/>
            <person name="Ramon A."/>
            <person name="Rauscher S."/>
            <person name="Record E."/>
            <person name="Riano-Pachon D.M."/>
            <person name="Robert V."/>
            <person name="Roehrig J."/>
            <person name="Ruller R."/>
            <person name="Salamov A."/>
            <person name="Salih N.S."/>
            <person name="Samson R.A."/>
            <person name="Sandor E."/>
            <person name="Sanguinetti M."/>
            <person name="Schuetze T."/>
            <person name="Sepcic K."/>
            <person name="Shelest E."/>
            <person name="Sherlock G."/>
            <person name="Sophianopoulou V."/>
            <person name="Squina F.M."/>
            <person name="Sun H."/>
            <person name="Susca A."/>
            <person name="Todd R.B."/>
            <person name="Tsang A."/>
            <person name="Unkles S.E."/>
            <person name="van de Wiele N."/>
            <person name="van Rossen-Uffink D."/>
            <person name="Oliveira J.V."/>
            <person name="Vesth T.C."/>
            <person name="Visser J."/>
            <person name="Yu J.-H."/>
            <person name="Zhou M."/>
            <person name="Andersen M.R."/>
            <person name="Archer D.B."/>
            <person name="Baker S.E."/>
            <person name="Benoit I."/>
            <person name="Brakhage A.A."/>
            <person name="Braus G.H."/>
            <person name="Fischer R."/>
            <person name="Frisvad J.C."/>
            <person name="Goldman G.H."/>
            <person name="Houbraken J."/>
            <person name="Oakley B."/>
            <person name="Pocsi I."/>
            <person name="Scazzocchio C."/>
            <person name="Seiboth B."/>
            <person name="vanKuyk P.A."/>
            <person name="Wortman J."/>
            <person name="Dyer P.S."/>
            <person name="Grigoriev I.V."/>
        </authorList>
    </citation>
    <scope>NUCLEOTIDE SEQUENCE [LARGE SCALE GENOMIC DNA]</scope>
    <source>
        <strain evidence="4">CBS 134.48</strain>
    </source>
</reference>
<name>A0A1L9N2W4_ASPTC</name>
<proteinExistence type="predicted"/>
<feature type="transmembrane region" description="Helical" evidence="2">
    <location>
        <begin position="89"/>
        <end position="107"/>
    </location>
</feature>
<organism evidence="3 4">
    <name type="scientific">Aspergillus tubingensis (strain CBS 134.48)</name>
    <dbReference type="NCBI Taxonomy" id="767770"/>
    <lineage>
        <taxon>Eukaryota</taxon>
        <taxon>Fungi</taxon>
        <taxon>Dikarya</taxon>
        <taxon>Ascomycota</taxon>
        <taxon>Pezizomycotina</taxon>
        <taxon>Eurotiomycetes</taxon>
        <taxon>Eurotiomycetidae</taxon>
        <taxon>Eurotiales</taxon>
        <taxon>Aspergillaceae</taxon>
        <taxon>Aspergillus</taxon>
        <taxon>Aspergillus subgen. Circumdati</taxon>
    </lineage>
</organism>
<evidence type="ECO:0000256" key="2">
    <source>
        <dbReference type="SAM" id="Phobius"/>
    </source>
</evidence>
<feature type="region of interest" description="Disordered" evidence="1">
    <location>
        <begin position="130"/>
        <end position="152"/>
    </location>
</feature>
<keyword evidence="2" id="KW-1133">Transmembrane helix</keyword>
<sequence>MASATSAVRSSMAKLILPEAGSGTVSYDNSVDKLVAFVWYGSKVEPCPKPRTNIDHSTTEGQPYDYEIFKEKDSKSRTKFKLPKVPPRFWSVWILLVLSTPLVSIFGSPGMSPHSSWNYAALSLVSPGESGTRMKRRTGDNGPDHGCITIRP</sequence>
<keyword evidence="2" id="KW-0812">Transmembrane</keyword>
<dbReference type="EMBL" id="KV878203">
    <property type="protein sequence ID" value="OJI83667.1"/>
    <property type="molecule type" value="Genomic_DNA"/>
</dbReference>
<keyword evidence="2" id="KW-0472">Membrane</keyword>
<protein>
    <submittedName>
        <fullName evidence="3">Uncharacterized protein</fullName>
    </submittedName>
</protein>
<dbReference type="AlphaFoldDB" id="A0A1L9N2W4"/>
<keyword evidence="4" id="KW-1185">Reference proteome</keyword>
<dbReference type="Proteomes" id="UP000184304">
    <property type="component" value="Unassembled WGS sequence"/>
</dbReference>